<reference evidence="1" key="2">
    <citation type="submission" date="2012-10" db="EMBL/GenBank/DDBJ databases">
        <title>Improved high-quality draft of Thermaerobacter subterraneus C21, DSM 13965.</title>
        <authorList>
            <consortium name="DOE Joint Genome Institute"/>
            <person name="Eisen J."/>
            <person name="Huntemann M."/>
            <person name="Wei C.-L."/>
            <person name="Han J."/>
            <person name="Detter J.C."/>
            <person name="Han C."/>
            <person name="Tapia R."/>
            <person name="Chen A."/>
            <person name="Kyrpides N."/>
            <person name="Mavromatis K."/>
            <person name="Markowitz V."/>
            <person name="Szeto E."/>
            <person name="Ivanova N."/>
            <person name="Mikhailova N."/>
            <person name="Ovchinnikova G."/>
            <person name="Pagani I."/>
            <person name="Pati A."/>
            <person name="Goodwin L."/>
            <person name="Nordberg H.P."/>
            <person name="Cantor M.N."/>
            <person name="Hua S.X."/>
            <person name="Woyke T."/>
            <person name="Eisen J."/>
            <person name="Klenk H.-P."/>
        </authorList>
    </citation>
    <scope>NUCLEOTIDE SEQUENCE [LARGE SCALE GENOMIC DNA]</scope>
    <source>
        <strain evidence="1">DSM 13965</strain>
    </source>
</reference>
<evidence type="ECO:0008006" key="3">
    <source>
        <dbReference type="Google" id="ProtNLM"/>
    </source>
</evidence>
<dbReference type="OrthoDB" id="3537283at2"/>
<dbReference type="HOGENOM" id="CLU_1057425_0_0_9"/>
<dbReference type="RefSeq" id="WP_006903041.1">
    <property type="nucleotide sequence ID" value="NZ_JH976535.1"/>
</dbReference>
<dbReference type="STRING" id="867903.ThesuDRAFT_00768"/>
<proteinExistence type="predicted"/>
<keyword evidence="2" id="KW-1185">Reference proteome</keyword>
<dbReference type="Proteomes" id="UP000005710">
    <property type="component" value="Unassembled WGS sequence"/>
</dbReference>
<evidence type="ECO:0000313" key="1">
    <source>
        <dbReference type="EMBL" id="EKP95042.1"/>
    </source>
</evidence>
<accession>K6PQ48</accession>
<reference evidence="1" key="1">
    <citation type="submission" date="2010-10" db="EMBL/GenBank/DDBJ databases">
        <authorList>
            <consortium name="US DOE Joint Genome Institute (JGI-PGF)"/>
            <person name="Lucas S."/>
            <person name="Copeland A."/>
            <person name="Lapidus A."/>
            <person name="Bruce D."/>
            <person name="Goodwin L."/>
            <person name="Pitluck S."/>
            <person name="Kyrpides N."/>
            <person name="Mavromatis K."/>
            <person name="Detter J.C."/>
            <person name="Han C."/>
            <person name="Land M."/>
            <person name="Hauser L."/>
            <person name="Markowitz V."/>
            <person name="Cheng J.-F."/>
            <person name="Hugenholtz P."/>
            <person name="Woyke T."/>
            <person name="Wu D."/>
            <person name="Pukall R."/>
            <person name="Wahrenburg C."/>
            <person name="Brambilla E."/>
            <person name="Klenk H.-P."/>
            <person name="Eisen J.A."/>
        </authorList>
    </citation>
    <scope>NUCLEOTIDE SEQUENCE [LARGE SCALE GENOMIC DNA]</scope>
    <source>
        <strain evidence="1">DSM 13965</strain>
    </source>
</reference>
<sequence length="280" mass="29309">MRHRAALPWAAARAGLLAVTLAGLLFWQAISAGEPRWWLEVRAVGPEGGMTAAPGRLPGLAGGSPQRWPPAPLARWPVAPGQEVVLEYRHSMFRVPVRERFRVTGRGLELVAVEAPTPDIAWYYGDGLGARARLEPMAAAPALACPGTGGAQANRQQAQAGGAVPVPSGAAGRTRLAGGTWNSVPWYRLSLKMPLIPQAANRLLGQPGAGGTVPQPAGTLQVRATVTGRRSLVVGDRCLPLYSLVGDGGTAVIGIRAEGAHSKVWTAGPRMDGERRAGTE</sequence>
<evidence type="ECO:0000313" key="2">
    <source>
        <dbReference type="Proteomes" id="UP000005710"/>
    </source>
</evidence>
<protein>
    <recommendedName>
        <fullName evidence="3">DUF1850 domain-containing protein</fullName>
    </recommendedName>
</protein>
<dbReference type="AlphaFoldDB" id="K6PQ48"/>
<dbReference type="EMBL" id="AENY02000002">
    <property type="protein sequence ID" value="EKP95042.1"/>
    <property type="molecule type" value="Genomic_DNA"/>
</dbReference>
<name>K6PQ48_9FIRM</name>
<gene>
    <name evidence="1" type="ORF">ThesuDRAFT_00768</name>
</gene>
<organism evidence="1 2">
    <name type="scientific">Thermaerobacter subterraneus DSM 13965</name>
    <dbReference type="NCBI Taxonomy" id="867903"/>
    <lineage>
        <taxon>Bacteria</taxon>
        <taxon>Bacillati</taxon>
        <taxon>Bacillota</taxon>
        <taxon>Clostridia</taxon>
        <taxon>Eubacteriales</taxon>
        <taxon>Clostridiales Family XVII. Incertae Sedis</taxon>
        <taxon>Thermaerobacter</taxon>
    </lineage>
</organism>
<comment type="caution">
    <text evidence="1">The sequence shown here is derived from an EMBL/GenBank/DDBJ whole genome shotgun (WGS) entry which is preliminary data.</text>
</comment>